<keyword evidence="2" id="KW-0489">Methyltransferase</keyword>
<keyword evidence="2" id="KW-0808">Transferase</keyword>
<dbReference type="SUPFAM" id="SSF53335">
    <property type="entry name" value="S-adenosyl-L-methionine-dependent methyltransferases"/>
    <property type="match status" value="1"/>
</dbReference>
<protein>
    <submittedName>
        <fullName evidence="2">SAM-dependent methyltransferase</fullName>
    </submittedName>
</protein>
<dbReference type="Proteomes" id="UP000301309">
    <property type="component" value="Unassembled WGS sequence"/>
</dbReference>
<gene>
    <name evidence="2" type="ORF">SVIO_111940</name>
</gene>
<feature type="domain" description="Methyltransferase type 11" evidence="1">
    <location>
        <begin position="53"/>
        <end position="144"/>
    </location>
</feature>
<dbReference type="InterPro" id="IPR013216">
    <property type="entry name" value="Methyltransf_11"/>
</dbReference>
<dbReference type="GO" id="GO:0008757">
    <property type="term" value="F:S-adenosylmethionine-dependent methyltransferase activity"/>
    <property type="evidence" value="ECO:0007669"/>
    <property type="project" value="InterPro"/>
</dbReference>
<accession>A0A4D4LFZ9</accession>
<name>A0A4D4LFZ9_STRVO</name>
<organism evidence="2 3">
    <name type="scientific">Streptomyces violaceusniger</name>
    <dbReference type="NCBI Taxonomy" id="68280"/>
    <lineage>
        <taxon>Bacteria</taxon>
        <taxon>Bacillati</taxon>
        <taxon>Actinomycetota</taxon>
        <taxon>Actinomycetes</taxon>
        <taxon>Kitasatosporales</taxon>
        <taxon>Streptomycetaceae</taxon>
        <taxon>Streptomyces</taxon>
        <taxon>Streptomyces violaceusniger group</taxon>
    </lineage>
</organism>
<dbReference type="PANTHER" id="PTHR43591:SF110">
    <property type="entry name" value="RHODANESE DOMAIN-CONTAINING PROTEIN"/>
    <property type="match status" value="1"/>
</dbReference>
<dbReference type="OrthoDB" id="9810615at2"/>
<evidence type="ECO:0000259" key="1">
    <source>
        <dbReference type="Pfam" id="PF08241"/>
    </source>
</evidence>
<dbReference type="RefSeq" id="WP_137982437.1">
    <property type="nucleotide sequence ID" value="NZ_BAAASO010000065.1"/>
</dbReference>
<sequence>MSSPELAPEIVRFYSDTINEADRLVTSADGRLELLRTQELLRRYLPAAPAQVLDVGGGTGAHAQWLTHDGYSVHLIDPIPRHVEQAKQIGCTVELGDARQLSAADNSYDVVLVLGPLYHLPDQADRYKALAEAYRVVKPGGVVAAAGINRYASLFEHTAFAHLDNDRLQGSIAKILATASHDGKKGFTVAYFHRGEELHNEVRDVGLTETALFGIEGPTWALLKAVEQHTGESITETSLFTSALTASRMAEPYPELLAASSHLLAVGRKPRA</sequence>
<keyword evidence="3" id="KW-1185">Reference proteome</keyword>
<reference evidence="2 3" key="1">
    <citation type="journal article" date="2020" name="Int. J. Syst. Evol. Microbiol.">
        <title>Reclassification of Streptomyces castelarensis and Streptomyces sporoclivatus as later heterotypic synonyms of Streptomyces antimycoticus.</title>
        <authorList>
            <person name="Komaki H."/>
            <person name="Tamura T."/>
        </authorList>
    </citation>
    <scope>NUCLEOTIDE SEQUENCE [LARGE SCALE GENOMIC DNA]</scope>
    <source>
        <strain evidence="2 3">NBRC 13459</strain>
    </source>
</reference>
<evidence type="ECO:0000313" key="2">
    <source>
        <dbReference type="EMBL" id="GDY60571.1"/>
    </source>
</evidence>
<proteinExistence type="predicted"/>
<dbReference type="Gene3D" id="3.40.50.150">
    <property type="entry name" value="Vaccinia Virus protein VP39"/>
    <property type="match status" value="1"/>
</dbReference>
<comment type="caution">
    <text evidence="2">The sequence shown here is derived from an EMBL/GenBank/DDBJ whole genome shotgun (WGS) entry which is preliminary data.</text>
</comment>
<dbReference type="InterPro" id="IPR029063">
    <property type="entry name" value="SAM-dependent_MTases_sf"/>
</dbReference>
<dbReference type="AlphaFoldDB" id="A0A4D4LFZ9"/>
<dbReference type="Pfam" id="PF08241">
    <property type="entry name" value="Methyltransf_11"/>
    <property type="match status" value="1"/>
</dbReference>
<dbReference type="PANTHER" id="PTHR43591">
    <property type="entry name" value="METHYLTRANSFERASE"/>
    <property type="match status" value="1"/>
</dbReference>
<dbReference type="EMBL" id="BJHW01000003">
    <property type="protein sequence ID" value="GDY60571.1"/>
    <property type="molecule type" value="Genomic_DNA"/>
</dbReference>
<dbReference type="GO" id="GO:0032259">
    <property type="term" value="P:methylation"/>
    <property type="evidence" value="ECO:0007669"/>
    <property type="project" value="UniProtKB-KW"/>
</dbReference>
<evidence type="ECO:0000313" key="3">
    <source>
        <dbReference type="Proteomes" id="UP000301309"/>
    </source>
</evidence>
<dbReference type="CDD" id="cd02440">
    <property type="entry name" value="AdoMet_MTases"/>
    <property type="match status" value="1"/>
</dbReference>